<dbReference type="AlphaFoldDB" id="A0A1F7F4Q3"/>
<evidence type="ECO:0000313" key="2">
    <source>
        <dbReference type="Proteomes" id="UP000179243"/>
    </source>
</evidence>
<name>A0A1F7F4Q3_UNCRA</name>
<proteinExistence type="predicted"/>
<dbReference type="Proteomes" id="UP000179243">
    <property type="component" value="Unassembled WGS sequence"/>
</dbReference>
<protein>
    <submittedName>
        <fullName evidence="1">Uncharacterized protein</fullName>
    </submittedName>
</protein>
<reference evidence="1 2" key="1">
    <citation type="journal article" date="2016" name="Nat. Commun.">
        <title>Thousands of microbial genomes shed light on interconnected biogeochemical processes in an aquifer system.</title>
        <authorList>
            <person name="Anantharaman K."/>
            <person name="Brown C.T."/>
            <person name="Hug L.A."/>
            <person name="Sharon I."/>
            <person name="Castelle C.J."/>
            <person name="Probst A.J."/>
            <person name="Thomas B.C."/>
            <person name="Singh A."/>
            <person name="Wilkins M.J."/>
            <person name="Karaoz U."/>
            <person name="Brodie E.L."/>
            <person name="Williams K.H."/>
            <person name="Hubbard S.S."/>
            <person name="Banfield J.F."/>
        </authorList>
    </citation>
    <scope>NUCLEOTIDE SEQUENCE [LARGE SCALE GENOMIC DNA]</scope>
</reference>
<comment type="caution">
    <text evidence="1">The sequence shown here is derived from an EMBL/GenBank/DDBJ whole genome shotgun (WGS) entry which is preliminary data.</text>
</comment>
<organism evidence="1 2">
    <name type="scientific">Candidatus Raymondbacteria bacterium RIFOXYD12_FULL_49_13</name>
    <dbReference type="NCBI Taxonomy" id="1817890"/>
    <lineage>
        <taxon>Bacteria</taxon>
        <taxon>Raymondiibacteriota</taxon>
    </lineage>
</organism>
<evidence type="ECO:0000313" key="1">
    <source>
        <dbReference type="EMBL" id="OGK01645.1"/>
    </source>
</evidence>
<sequence length="287" mass="31341">MIALILLLLSLSFAEERVDVLFLTNPGAYSILNQYEQPLSNEEKRLFSSPVPLIILNREELLGDQITTSLKGSFHNTVWHVLKDEDGRFKGKPDSAGRAELKGCVLLNDTITILKAQSVAYGTGPSALQKSGLFTANERLVRLFRYRNAYCLASVSGPIKIRWSALTPASAWKATHARQVDISADTLDAASCSAVRAVCEAANKSYDAFFSHFNTLTSQDKSAPRWKTVCTSSEIKCTLSGAPSVGDALYESTRSLVRTMENALIGKPIRMTFSTNEIMVAPKGGAQ</sequence>
<gene>
    <name evidence="1" type="ORF">A2519_08915</name>
</gene>
<dbReference type="EMBL" id="MFYX01000121">
    <property type="protein sequence ID" value="OGK01645.1"/>
    <property type="molecule type" value="Genomic_DNA"/>
</dbReference>
<accession>A0A1F7F4Q3</accession>